<dbReference type="SUPFAM" id="SSF56925">
    <property type="entry name" value="OMPA-like"/>
    <property type="match status" value="1"/>
</dbReference>
<sequence length="299" mass="33557">MKFRIFALSLCLPFVLCAKPVSIDEIFTPKKQFKILGSFSYLNVMRKNSAPALISIPSSIHGLPNITESVTIPFWNHENVNQDYLSFSLQARYGVTKRVEVFSTLNAFWQKSYVDDNTGNFNSSSNGDFGSMSIGFLAEAKREGKAPALLIGGSAEVLDNTYFSPTQKALQYGKSYSLFATSFYTIDPIVFLLQAGFGLNLPKYHKDSKIQNGETFTLSPIVYFAVNPYVSLNFGVRYQYQSKDKHNNETISYTASSLGYTFGIAYEIKSKLILFVDVDKLETHNFSSNAFNISLSYRI</sequence>
<feature type="chain" id="PRO_5021021174" description="Outer membrane protein beta-barrel domain-containing protein" evidence="2">
    <location>
        <begin position="19"/>
        <end position="299"/>
    </location>
</feature>
<organism evidence="4 5">
    <name type="scientific">Helicobacter japonicus</name>
    <dbReference type="NCBI Taxonomy" id="425400"/>
    <lineage>
        <taxon>Bacteria</taxon>
        <taxon>Pseudomonadati</taxon>
        <taxon>Campylobacterota</taxon>
        <taxon>Epsilonproteobacteria</taxon>
        <taxon>Campylobacterales</taxon>
        <taxon>Helicobacteraceae</taxon>
        <taxon>Helicobacter</taxon>
    </lineage>
</organism>
<feature type="signal peptide" evidence="2">
    <location>
        <begin position="1"/>
        <end position="18"/>
    </location>
</feature>
<accession>A0A4U8TLA7</accession>
<protein>
    <recommendedName>
        <fullName evidence="3">Outer membrane protein beta-barrel domain-containing protein</fullName>
    </recommendedName>
</protein>
<evidence type="ECO:0000259" key="3">
    <source>
        <dbReference type="Pfam" id="PF13505"/>
    </source>
</evidence>
<dbReference type="Proteomes" id="UP000029707">
    <property type="component" value="Unassembled WGS sequence"/>
</dbReference>
<keyword evidence="5" id="KW-1185">Reference proteome</keyword>
<dbReference type="InterPro" id="IPR027385">
    <property type="entry name" value="Beta-barrel_OMP"/>
</dbReference>
<feature type="domain" description="Outer membrane protein beta-barrel" evidence="3">
    <location>
        <begin position="137"/>
        <end position="298"/>
    </location>
</feature>
<dbReference type="InterPro" id="IPR011250">
    <property type="entry name" value="OMP/PagP_B-barrel"/>
</dbReference>
<keyword evidence="1 2" id="KW-0732">Signal</keyword>
<evidence type="ECO:0000256" key="1">
    <source>
        <dbReference type="ARBA" id="ARBA00022729"/>
    </source>
</evidence>
<gene>
    <name evidence="4" type="ORF">LS65_007025</name>
</gene>
<dbReference type="STRING" id="425400.LS65_00660"/>
<dbReference type="EMBL" id="JRMQ02000009">
    <property type="protein sequence ID" value="TLE01054.1"/>
    <property type="molecule type" value="Genomic_DNA"/>
</dbReference>
<dbReference type="AlphaFoldDB" id="A0A4U8TLA7"/>
<comment type="caution">
    <text evidence="4">The sequence shown here is derived from an EMBL/GenBank/DDBJ whole genome shotgun (WGS) entry which is preliminary data.</text>
</comment>
<evidence type="ECO:0000313" key="4">
    <source>
        <dbReference type="EMBL" id="TLE01054.1"/>
    </source>
</evidence>
<dbReference type="Pfam" id="PF13505">
    <property type="entry name" value="OMP_b-brl"/>
    <property type="match status" value="1"/>
</dbReference>
<dbReference type="RefSeq" id="WP_052060954.1">
    <property type="nucleotide sequence ID" value="NZ_CAJUDB010000020.1"/>
</dbReference>
<name>A0A4U8TLA7_9HELI</name>
<evidence type="ECO:0000256" key="2">
    <source>
        <dbReference type="SAM" id="SignalP"/>
    </source>
</evidence>
<proteinExistence type="predicted"/>
<dbReference type="OrthoDB" id="5320087at2"/>
<evidence type="ECO:0000313" key="5">
    <source>
        <dbReference type="Proteomes" id="UP000029707"/>
    </source>
</evidence>
<reference evidence="4 5" key="1">
    <citation type="journal article" date="2014" name="Genome Announc.">
        <title>Draft genome sequences of eight enterohepatic helicobacter species isolated from both laboratory and wild rodents.</title>
        <authorList>
            <person name="Sheh A."/>
            <person name="Shen Z."/>
            <person name="Fox J.G."/>
        </authorList>
    </citation>
    <scope>NUCLEOTIDE SEQUENCE [LARGE SCALE GENOMIC DNA]</scope>
    <source>
        <strain evidence="4 5">MIT 01-6451</strain>
    </source>
</reference>